<evidence type="ECO:0000256" key="3">
    <source>
        <dbReference type="ARBA" id="ARBA00022737"/>
    </source>
</evidence>
<evidence type="ECO:0000313" key="9">
    <source>
        <dbReference type="Proteomes" id="UP001153954"/>
    </source>
</evidence>
<keyword evidence="9" id="KW-1185">Reference proteome</keyword>
<dbReference type="SMART" id="SM00192">
    <property type="entry name" value="LDLa"/>
    <property type="match status" value="1"/>
</dbReference>
<dbReference type="GO" id="GO:0005886">
    <property type="term" value="C:plasma membrane"/>
    <property type="evidence" value="ECO:0007669"/>
    <property type="project" value="TreeGrafter"/>
</dbReference>
<dbReference type="AlphaFoldDB" id="A0AAU9UUD4"/>
<comment type="caution">
    <text evidence="7">Lacks conserved residue(s) required for the propagation of feature annotation.</text>
</comment>
<organism evidence="8 9">
    <name type="scientific">Euphydryas editha</name>
    <name type="common">Edith's checkerspot</name>
    <dbReference type="NCBI Taxonomy" id="104508"/>
    <lineage>
        <taxon>Eukaryota</taxon>
        <taxon>Metazoa</taxon>
        <taxon>Ecdysozoa</taxon>
        <taxon>Arthropoda</taxon>
        <taxon>Hexapoda</taxon>
        <taxon>Insecta</taxon>
        <taxon>Pterygota</taxon>
        <taxon>Neoptera</taxon>
        <taxon>Endopterygota</taxon>
        <taxon>Lepidoptera</taxon>
        <taxon>Glossata</taxon>
        <taxon>Ditrysia</taxon>
        <taxon>Papilionoidea</taxon>
        <taxon>Nymphalidae</taxon>
        <taxon>Nymphalinae</taxon>
        <taxon>Euphydryas</taxon>
    </lineage>
</organism>
<keyword evidence="3" id="KW-0677">Repeat</keyword>
<dbReference type="InterPro" id="IPR002172">
    <property type="entry name" value="LDrepeatLR_classA_rpt"/>
</dbReference>
<keyword evidence="6 7" id="KW-1015">Disulfide bond</keyword>
<dbReference type="PROSITE" id="PS50068">
    <property type="entry name" value="LDLRA_2"/>
    <property type="match status" value="1"/>
</dbReference>
<dbReference type="Pfam" id="PF00057">
    <property type="entry name" value="Ldl_recept_a"/>
    <property type="match status" value="1"/>
</dbReference>
<comment type="caution">
    <text evidence="8">The sequence shown here is derived from an EMBL/GenBank/DDBJ whole genome shotgun (WGS) entry which is preliminary data.</text>
</comment>
<evidence type="ECO:0000256" key="6">
    <source>
        <dbReference type="ARBA" id="ARBA00023157"/>
    </source>
</evidence>
<dbReference type="SUPFAM" id="SSF57424">
    <property type="entry name" value="LDL receptor-like module"/>
    <property type="match status" value="1"/>
</dbReference>
<feature type="disulfide bond" evidence="7">
    <location>
        <begin position="61"/>
        <end position="79"/>
    </location>
</feature>
<dbReference type="GO" id="GO:0016192">
    <property type="term" value="P:vesicle-mediated transport"/>
    <property type="evidence" value="ECO:0007669"/>
    <property type="project" value="UniProtKB-ARBA"/>
</dbReference>
<evidence type="ECO:0000256" key="1">
    <source>
        <dbReference type="ARBA" id="ARBA00004167"/>
    </source>
</evidence>
<dbReference type="Gene3D" id="4.10.400.10">
    <property type="entry name" value="Low-density Lipoprotein Receptor"/>
    <property type="match status" value="1"/>
</dbReference>
<dbReference type="EMBL" id="CAKOGL010000025">
    <property type="protein sequence ID" value="CAH2102732.1"/>
    <property type="molecule type" value="Genomic_DNA"/>
</dbReference>
<dbReference type="InterPro" id="IPR050685">
    <property type="entry name" value="LDLR"/>
</dbReference>
<dbReference type="PANTHER" id="PTHR24270">
    <property type="entry name" value="LOW-DENSITY LIPOPROTEIN RECEPTOR-RELATED"/>
    <property type="match status" value="1"/>
</dbReference>
<keyword evidence="5" id="KW-0472">Membrane</keyword>
<keyword evidence="2" id="KW-0812">Transmembrane</keyword>
<evidence type="ECO:0000256" key="2">
    <source>
        <dbReference type="ARBA" id="ARBA00022692"/>
    </source>
</evidence>
<evidence type="ECO:0000256" key="4">
    <source>
        <dbReference type="ARBA" id="ARBA00022989"/>
    </source>
</evidence>
<gene>
    <name evidence="8" type="ORF">EEDITHA_LOCUS17317</name>
</gene>
<reference evidence="8" key="1">
    <citation type="submission" date="2022-03" db="EMBL/GenBank/DDBJ databases">
        <authorList>
            <person name="Tunstrom K."/>
        </authorList>
    </citation>
    <scope>NUCLEOTIDE SEQUENCE</scope>
</reference>
<keyword evidence="4" id="KW-1133">Transmembrane helix</keyword>
<sequence length="94" mass="10798">MSLPLLKQQFCEIPSLQYHKPEFAEETHTKSGRLPLRLQKISRSEKAAKQEYVCSLKQFQCANGKCIPISWVCEGENDCGDYSDENIEECKVSR</sequence>
<dbReference type="FunFam" id="4.10.400.10:FF:000011">
    <property type="entry name" value="Low-density lipoprotein receptor-related protein 1"/>
    <property type="match status" value="1"/>
</dbReference>
<evidence type="ECO:0000313" key="8">
    <source>
        <dbReference type="EMBL" id="CAH2102732.1"/>
    </source>
</evidence>
<accession>A0AAU9UUD4</accession>
<name>A0AAU9UUD4_EUPED</name>
<dbReference type="CDD" id="cd00112">
    <property type="entry name" value="LDLa"/>
    <property type="match status" value="1"/>
</dbReference>
<dbReference type="InterPro" id="IPR036055">
    <property type="entry name" value="LDL_receptor-like_sf"/>
</dbReference>
<comment type="subcellular location">
    <subcellularLocation>
        <location evidence="1">Membrane</location>
        <topology evidence="1">Single-pass membrane protein</topology>
    </subcellularLocation>
</comment>
<dbReference type="Proteomes" id="UP001153954">
    <property type="component" value="Unassembled WGS sequence"/>
</dbReference>
<protein>
    <submittedName>
        <fullName evidence="8">Uncharacterized protein</fullName>
    </submittedName>
</protein>
<evidence type="ECO:0000256" key="5">
    <source>
        <dbReference type="ARBA" id="ARBA00023136"/>
    </source>
</evidence>
<evidence type="ECO:0000256" key="7">
    <source>
        <dbReference type="PROSITE-ProRule" id="PRU00124"/>
    </source>
</evidence>
<proteinExistence type="predicted"/>
<feature type="disulfide bond" evidence="7">
    <location>
        <begin position="54"/>
        <end position="66"/>
    </location>
</feature>